<evidence type="ECO:0000256" key="1">
    <source>
        <dbReference type="ARBA" id="ARBA00022737"/>
    </source>
</evidence>
<evidence type="ECO:0000313" key="2">
    <source>
        <dbReference type="EMBL" id="CAD8852691.1"/>
    </source>
</evidence>
<dbReference type="SUPFAM" id="SSF82185">
    <property type="entry name" value="Histone H3 K4-specific methyltransferase SET7/9 N-terminal domain"/>
    <property type="match status" value="1"/>
</dbReference>
<organism evidence="2">
    <name type="scientific">Noctiluca scintillans</name>
    <name type="common">Sea sparkle</name>
    <name type="synonym">Red tide dinoflagellate</name>
    <dbReference type="NCBI Taxonomy" id="2966"/>
    <lineage>
        <taxon>Eukaryota</taxon>
        <taxon>Sar</taxon>
        <taxon>Alveolata</taxon>
        <taxon>Dinophyceae</taxon>
        <taxon>Noctilucales</taxon>
        <taxon>Noctilucaceae</taxon>
        <taxon>Noctiluca</taxon>
    </lineage>
</organism>
<name>A0A7S1AFJ0_NOCSC</name>
<keyword evidence="1" id="KW-0677">Repeat</keyword>
<gene>
    <name evidence="2" type="ORF">NSCI0253_LOCUS27041</name>
</gene>
<dbReference type="SMART" id="SM00698">
    <property type="entry name" value="MORN"/>
    <property type="match status" value="5"/>
</dbReference>
<dbReference type="PANTHER" id="PTHR23084:SF263">
    <property type="entry name" value="MORN REPEAT-CONTAINING PROTEIN 1"/>
    <property type="match status" value="1"/>
</dbReference>
<dbReference type="Pfam" id="PF02493">
    <property type="entry name" value="MORN"/>
    <property type="match status" value="5"/>
</dbReference>
<sequence length="225" mass="25138">MGNGHCCVEKTCWDERHCLTGSTVTHVEGLLEKDFFEHSVPLGDTCPGFADEIVRTGDGRGRDAADDPRSEMLRIATESLKDVVYDDGSVYIGQLVDGARVGFGVLRTSKMQYMGQWSNDTPHGHGHQCEQGRREYVGQFANGLFSGAGHMVYNSPDGEHVYHGQFDLAKKHGVGTFVWADGRMYDGEWCQGKRHGEAFYINSKGDERVSVWDNDEFRSWGGHLR</sequence>
<dbReference type="EMBL" id="HBFQ01038159">
    <property type="protein sequence ID" value="CAD8852691.1"/>
    <property type="molecule type" value="Transcribed_RNA"/>
</dbReference>
<reference evidence="2" key="1">
    <citation type="submission" date="2021-01" db="EMBL/GenBank/DDBJ databases">
        <authorList>
            <person name="Corre E."/>
            <person name="Pelletier E."/>
            <person name="Niang G."/>
            <person name="Scheremetjew M."/>
            <person name="Finn R."/>
            <person name="Kale V."/>
            <person name="Holt S."/>
            <person name="Cochrane G."/>
            <person name="Meng A."/>
            <person name="Brown T."/>
            <person name="Cohen L."/>
        </authorList>
    </citation>
    <scope>NUCLEOTIDE SEQUENCE</scope>
</reference>
<dbReference type="Gene3D" id="2.20.110.10">
    <property type="entry name" value="Histone H3 K4-specific methyltransferase SET7/9 N-terminal domain"/>
    <property type="match status" value="2"/>
</dbReference>
<accession>A0A7S1AFJ0</accession>
<dbReference type="InterPro" id="IPR003409">
    <property type="entry name" value="MORN"/>
</dbReference>
<evidence type="ECO:0008006" key="3">
    <source>
        <dbReference type="Google" id="ProtNLM"/>
    </source>
</evidence>
<dbReference type="PANTHER" id="PTHR23084">
    <property type="entry name" value="PHOSPHATIDYLINOSITOL-4-PHOSPHATE 5-KINASE RELATED"/>
    <property type="match status" value="1"/>
</dbReference>
<protein>
    <recommendedName>
        <fullName evidence="3">MORN repeat-containing protein 5</fullName>
    </recommendedName>
</protein>
<proteinExistence type="predicted"/>
<dbReference type="AlphaFoldDB" id="A0A7S1AFJ0"/>